<dbReference type="Proteomes" id="UP000568022">
    <property type="component" value="Unassembled WGS sequence"/>
</dbReference>
<accession>A0A7W8BWR7</accession>
<keyword evidence="3" id="KW-1185">Reference proteome</keyword>
<comment type="caution">
    <text evidence="2">The sequence shown here is derived from an EMBL/GenBank/DDBJ whole genome shotgun (WGS) entry which is preliminary data.</text>
</comment>
<evidence type="ECO:0000313" key="3">
    <source>
        <dbReference type="Proteomes" id="UP000568022"/>
    </source>
</evidence>
<keyword evidence="1" id="KW-0472">Membrane</keyword>
<reference evidence="2 3" key="1">
    <citation type="submission" date="2020-08" db="EMBL/GenBank/DDBJ databases">
        <title>Genomic Encyclopedia of Type Strains, Phase III (KMG-III): the genomes of soil and plant-associated and newly described type strains.</title>
        <authorList>
            <person name="Whitman W."/>
        </authorList>
    </citation>
    <scope>NUCLEOTIDE SEQUENCE [LARGE SCALE GENOMIC DNA]</scope>
    <source>
        <strain evidence="2 3">CECT 3226</strain>
    </source>
</reference>
<name>A0A7W8BWR7_9ACTN</name>
<protein>
    <recommendedName>
        <fullName evidence="4">Integral membrane protein</fullName>
    </recommendedName>
</protein>
<gene>
    <name evidence="2" type="ORF">FHS32_006630</name>
</gene>
<feature type="transmembrane region" description="Helical" evidence="1">
    <location>
        <begin position="34"/>
        <end position="52"/>
    </location>
</feature>
<keyword evidence="1" id="KW-0812">Transmembrane</keyword>
<organism evidence="2 3">
    <name type="scientific">Streptomyces griseoloalbus</name>
    <dbReference type="NCBI Taxonomy" id="67303"/>
    <lineage>
        <taxon>Bacteria</taxon>
        <taxon>Bacillati</taxon>
        <taxon>Actinomycetota</taxon>
        <taxon>Actinomycetes</taxon>
        <taxon>Kitasatosporales</taxon>
        <taxon>Streptomycetaceae</taxon>
        <taxon>Streptomyces</taxon>
    </lineage>
</organism>
<dbReference type="AlphaFoldDB" id="A0A7W8BWR7"/>
<keyword evidence="1" id="KW-1133">Transmembrane helix</keyword>
<sequence length="123" mass="12954">MKIFGREPVTILAFIAVALKLSSAHGLDVSDELQAAIMVFLSCVVAVAEAFILKTGAAFAALVNLGHAAIAMYLAFGLNMSAEQQANWMLAIEGLVALFIVRPQVTAPIAALRLEQSSLVKAV</sequence>
<dbReference type="EMBL" id="JACHJE010000022">
    <property type="protein sequence ID" value="MBB5129836.1"/>
    <property type="molecule type" value="Genomic_DNA"/>
</dbReference>
<feature type="transmembrane region" description="Helical" evidence="1">
    <location>
        <begin position="59"/>
        <end position="76"/>
    </location>
</feature>
<evidence type="ECO:0000313" key="2">
    <source>
        <dbReference type="EMBL" id="MBB5129836.1"/>
    </source>
</evidence>
<evidence type="ECO:0008006" key="4">
    <source>
        <dbReference type="Google" id="ProtNLM"/>
    </source>
</evidence>
<proteinExistence type="predicted"/>
<evidence type="ECO:0000256" key="1">
    <source>
        <dbReference type="SAM" id="Phobius"/>
    </source>
</evidence>